<proteinExistence type="predicted"/>
<evidence type="ECO:0000256" key="2">
    <source>
        <dbReference type="ARBA" id="ARBA00023012"/>
    </source>
</evidence>
<dbReference type="PROSITE" id="PS50110">
    <property type="entry name" value="RESPONSE_REGULATORY"/>
    <property type="match status" value="1"/>
</dbReference>
<dbReference type="InterPro" id="IPR016032">
    <property type="entry name" value="Sig_transdc_resp-reg_C-effctor"/>
</dbReference>
<protein>
    <submittedName>
        <fullName evidence="10">Response regulator transcription factor</fullName>
    </submittedName>
</protein>
<evidence type="ECO:0000313" key="10">
    <source>
        <dbReference type="EMBL" id="WNC69815.1"/>
    </source>
</evidence>
<feature type="modified residue" description="4-aspartylphosphate" evidence="6">
    <location>
        <position position="53"/>
    </location>
</feature>
<dbReference type="Pfam" id="PF00072">
    <property type="entry name" value="Response_reg"/>
    <property type="match status" value="1"/>
</dbReference>
<dbReference type="SUPFAM" id="SSF46894">
    <property type="entry name" value="C-terminal effector domain of the bipartite response regulators"/>
    <property type="match status" value="1"/>
</dbReference>
<dbReference type="Gene3D" id="3.40.50.2300">
    <property type="match status" value="1"/>
</dbReference>
<feature type="domain" description="OmpR/PhoB-type" evidence="9">
    <location>
        <begin position="127"/>
        <end position="226"/>
    </location>
</feature>
<evidence type="ECO:0000256" key="6">
    <source>
        <dbReference type="PROSITE-ProRule" id="PRU00169"/>
    </source>
</evidence>
<sequence>MRKTVLLVEDDFIVSTILKKSFESKGWLVYSTYSGELVERSLIKYTVDCILLDINLPKVNGIDVCQLIRNTFNGAIVMLTANTDIDSEISSFDAGADDFIRKGTSFDVLYSRIVRFFRKSSTEFNDASIIKTGNLTCDKRSLKCFYFEQEINLTNDEFELLYFMLSRKNKLITRDEIFTYLKGFPYDGVSRSVDIVISRLREKLVNAKLPVEFIKTIRGKGYQLQNDLLEV</sequence>
<dbReference type="Pfam" id="PF00486">
    <property type="entry name" value="Trans_reg_C"/>
    <property type="match status" value="1"/>
</dbReference>
<gene>
    <name evidence="10" type="ORF">RI845_06655</name>
</gene>
<keyword evidence="3" id="KW-0805">Transcription regulation</keyword>
<dbReference type="CDD" id="cd17574">
    <property type="entry name" value="REC_OmpR"/>
    <property type="match status" value="1"/>
</dbReference>
<dbReference type="SUPFAM" id="SSF52172">
    <property type="entry name" value="CheY-like"/>
    <property type="match status" value="1"/>
</dbReference>
<dbReference type="EMBL" id="CP134146">
    <property type="protein sequence ID" value="WNC69815.1"/>
    <property type="molecule type" value="Genomic_DNA"/>
</dbReference>
<keyword evidence="5" id="KW-0804">Transcription</keyword>
<dbReference type="CDD" id="cd00383">
    <property type="entry name" value="trans_reg_C"/>
    <property type="match status" value="1"/>
</dbReference>
<dbReference type="InterPro" id="IPR001867">
    <property type="entry name" value="OmpR/PhoB-type_DNA-bd"/>
</dbReference>
<dbReference type="PROSITE" id="PS51755">
    <property type="entry name" value="OMPR_PHOB"/>
    <property type="match status" value="1"/>
</dbReference>
<organism evidence="10 11">
    <name type="scientific">Thalassotalea nanhaiensis</name>
    <dbReference type="NCBI Taxonomy" id="3065648"/>
    <lineage>
        <taxon>Bacteria</taxon>
        <taxon>Pseudomonadati</taxon>
        <taxon>Pseudomonadota</taxon>
        <taxon>Gammaproteobacteria</taxon>
        <taxon>Alteromonadales</taxon>
        <taxon>Colwelliaceae</taxon>
        <taxon>Thalassotalea</taxon>
    </lineage>
</organism>
<dbReference type="PANTHER" id="PTHR48111:SF21">
    <property type="entry name" value="DNA-BINDING DUAL MASTER TRANSCRIPTIONAL REGULATOR RPAA"/>
    <property type="match status" value="1"/>
</dbReference>
<evidence type="ECO:0000259" key="8">
    <source>
        <dbReference type="PROSITE" id="PS50110"/>
    </source>
</evidence>
<dbReference type="PANTHER" id="PTHR48111">
    <property type="entry name" value="REGULATOR OF RPOS"/>
    <property type="match status" value="1"/>
</dbReference>
<dbReference type="RefSeq" id="WP_348388957.1">
    <property type="nucleotide sequence ID" value="NZ_CP134146.1"/>
</dbReference>
<dbReference type="InterPro" id="IPR036388">
    <property type="entry name" value="WH-like_DNA-bd_sf"/>
</dbReference>
<dbReference type="InterPro" id="IPR011006">
    <property type="entry name" value="CheY-like_superfamily"/>
</dbReference>
<evidence type="ECO:0000256" key="4">
    <source>
        <dbReference type="ARBA" id="ARBA00023125"/>
    </source>
</evidence>
<evidence type="ECO:0000256" key="1">
    <source>
        <dbReference type="ARBA" id="ARBA00022553"/>
    </source>
</evidence>
<accession>A0ABY9TPZ4</accession>
<evidence type="ECO:0000259" key="9">
    <source>
        <dbReference type="PROSITE" id="PS51755"/>
    </source>
</evidence>
<keyword evidence="11" id="KW-1185">Reference proteome</keyword>
<evidence type="ECO:0000256" key="3">
    <source>
        <dbReference type="ARBA" id="ARBA00023015"/>
    </source>
</evidence>
<feature type="DNA-binding region" description="OmpR/PhoB-type" evidence="7">
    <location>
        <begin position="127"/>
        <end position="226"/>
    </location>
</feature>
<reference evidence="11" key="1">
    <citation type="submission" date="2023-09" db="EMBL/GenBank/DDBJ databases">
        <authorList>
            <person name="Zhang C."/>
        </authorList>
    </citation>
    <scope>NUCLEOTIDE SEQUENCE [LARGE SCALE GENOMIC DNA]</scope>
    <source>
        <strain evidence="11">SQ345</strain>
    </source>
</reference>
<dbReference type="SMART" id="SM00862">
    <property type="entry name" value="Trans_reg_C"/>
    <property type="match status" value="1"/>
</dbReference>
<evidence type="ECO:0000313" key="11">
    <source>
        <dbReference type="Proteomes" id="UP001248581"/>
    </source>
</evidence>
<evidence type="ECO:0000256" key="5">
    <source>
        <dbReference type="ARBA" id="ARBA00023163"/>
    </source>
</evidence>
<dbReference type="Proteomes" id="UP001248581">
    <property type="component" value="Chromosome"/>
</dbReference>
<dbReference type="Gene3D" id="1.10.10.10">
    <property type="entry name" value="Winged helix-like DNA-binding domain superfamily/Winged helix DNA-binding domain"/>
    <property type="match status" value="1"/>
</dbReference>
<dbReference type="InterPro" id="IPR001789">
    <property type="entry name" value="Sig_transdc_resp-reg_receiver"/>
</dbReference>
<evidence type="ECO:0000256" key="7">
    <source>
        <dbReference type="PROSITE-ProRule" id="PRU01091"/>
    </source>
</evidence>
<dbReference type="InterPro" id="IPR039420">
    <property type="entry name" value="WalR-like"/>
</dbReference>
<name>A0ABY9TPZ4_9GAMM</name>
<keyword evidence="1 6" id="KW-0597">Phosphoprotein</keyword>
<feature type="domain" description="Response regulatory" evidence="8">
    <location>
        <begin position="4"/>
        <end position="117"/>
    </location>
</feature>
<keyword evidence="2" id="KW-0902">Two-component regulatory system</keyword>
<keyword evidence="4 7" id="KW-0238">DNA-binding</keyword>
<dbReference type="SMART" id="SM00448">
    <property type="entry name" value="REC"/>
    <property type="match status" value="1"/>
</dbReference>